<dbReference type="AlphaFoldDB" id="A0AAD6JZ02"/>
<dbReference type="Proteomes" id="UP001162972">
    <property type="component" value="Chromosome 5"/>
</dbReference>
<name>A0AAD6JZ02_9ROSI</name>
<accession>A0AAD6JZ02</accession>
<evidence type="ECO:0000313" key="2">
    <source>
        <dbReference type="Proteomes" id="UP001162972"/>
    </source>
</evidence>
<reference evidence="1 2" key="1">
    <citation type="journal article" date="2023" name="Int. J. Mol. Sci.">
        <title>De Novo Assembly and Annotation of 11 Diverse Shrub Willow (Salix) Genomes Reveals Novel Gene Organization in Sex-Linked Regions.</title>
        <authorList>
            <person name="Hyden B."/>
            <person name="Feng K."/>
            <person name="Yates T.B."/>
            <person name="Jawdy S."/>
            <person name="Cereghino C."/>
            <person name="Smart L.B."/>
            <person name="Muchero W."/>
        </authorList>
    </citation>
    <scope>NUCLEOTIDE SEQUENCE [LARGE SCALE GENOMIC DNA]</scope>
    <source>
        <tissue evidence="1">Shoot tip</tissue>
    </source>
</reference>
<gene>
    <name evidence="1" type="ORF">OIU84_006658</name>
</gene>
<comment type="caution">
    <text evidence="1">The sequence shown here is derived from an EMBL/GenBank/DDBJ whole genome shotgun (WGS) entry which is preliminary data.</text>
</comment>
<organism evidence="1 2">
    <name type="scientific">Salix udensis</name>
    <dbReference type="NCBI Taxonomy" id="889485"/>
    <lineage>
        <taxon>Eukaryota</taxon>
        <taxon>Viridiplantae</taxon>
        <taxon>Streptophyta</taxon>
        <taxon>Embryophyta</taxon>
        <taxon>Tracheophyta</taxon>
        <taxon>Spermatophyta</taxon>
        <taxon>Magnoliopsida</taxon>
        <taxon>eudicotyledons</taxon>
        <taxon>Gunneridae</taxon>
        <taxon>Pentapetalae</taxon>
        <taxon>rosids</taxon>
        <taxon>fabids</taxon>
        <taxon>Malpighiales</taxon>
        <taxon>Salicaceae</taxon>
        <taxon>Saliceae</taxon>
        <taxon>Salix</taxon>
    </lineage>
</organism>
<sequence>MAYPSTKAQLIKLQFSEPTNCCVQIMSMTTIPQHMSSDFAKLEYNFCKRK</sequence>
<proteinExistence type="predicted"/>
<keyword evidence="2" id="KW-1185">Reference proteome</keyword>
<dbReference type="EMBL" id="JAPFFJ010000013">
    <property type="protein sequence ID" value="KAJ6413896.1"/>
    <property type="molecule type" value="Genomic_DNA"/>
</dbReference>
<evidence type="ECO:0000313" key="1">
    <source>
        <dbReference type="EMBL" id="KAJ6413896.1"/>
    </source>
</evidence>
<protein>
    <submittedName>
        <fullName evidence="1">Uncharacterized protein</fullName>
    </submittedName>
</protein>